<organism evidence="2 3">
    <name type="scientific">Clostridium neonatale</name>
    <dbReference type="NCBI Taxonomy" id="137838"/>
    <lineage>
        <taxon>Bacteria</taxon>
        <taxon>Bacillati</taxon>
        <taxon>Bacillota</taxon>
        <taxon>Clostridia</taxon>
        <taxon>Eubacteriales</taxon>
        <taxon>Clostridiaceae</taxon>
        <taxon>Clostridium</taxon>
    </lineage>
</organism>
<reference evidence="2" key="1">
    <citation type="submission" date="2021-10" db="EMBL/GenBank/DDBJ databases">
        <authorList>
            <person name="Mesa V."/>
        </authorList>
    </citation>
    <scope>NUCLEOTIDE SEQUENCE</scope>
    <source>
        <strain evidence="2">CC3_PB</strain>
    </source>
</reference>
<sequence length="225" mass="25285">MSYGIKRFDMLPEATEINDNDLLIVSQKGVVKSFKVSVLNAILENSFSGSIEEAKELKIQLTNLKNEIGADANALSNVLKQAEENLNALIALGDATALAEKAESNRITCEKNTNDINDLTKRVANNTTQLKDLANLNLFINGGFSVWQRGTSFSTNGYTADRWMYDVEGDDKGKIVRHANGGVQIKLISNKRFWFMQRIELNQELKNIFRIVLLLYHFMLLLVLV</sequence>
<gene>
    <name evidence="2" type="ORF">CNEO_41861</name>
</gene>
<dbReference type="RefSeq" id="WP_342350362.1">
    <property type="nucleotide sequence ID" value="NZ_CAKJVE010000004.1"/>
</dbReference>
<protein>
    <submittedName>
        <fullName evidence="2">Uncharacterized protein</fullName>
    </submittedName>
</protein>
<evidence type="ECO:0000313" key="3">
    <source>
        <dbReference type="Proteomes" id="UP000789738"/>
    </source>
</evidence>
<feature type="coiled-coil region" evidence="1">
    <location>
        <begin position="47"/>
        <end position="92"/>
    </location>
</feature>
<evidence type="ECO:0000256" key="1">
    <source>
        <dbReference type="SAM" id="Coils"/>
    </source>
</evidence>
<proteinExistence type="predicted"/>
<dbReference type="Proteomes" id="UP000789738">
    <property type="component" value="Unassembled WGS sequence"/>
</dbReference>
<comment type="caution">
    <text evidence="2">The sequence shown here is derived from an EMBL/GenBank/DDBJ whole genome shotgun (WGS) entry which is preliminary data.</text>
</comment>
<name>A0AA86JGV7_9CLOT</name>
<dbReference type="AlphaFoldDB" id="A0AA86JGV7"/>
<keyword evidence="1" id="KW-0175">Coiled coil</keyword>
<accession>A0AA86JGV7</accession>
<evidence type="ECO:0000313" key="2">
    <source>
        <dbReference type="EMBL" id="CAG9705419.1"/>
    </source>
</evidence>
<dbReference type="EMBL" id="CAKJVE010000004">
    <property type="protein sequence ID" value="CAG9705419.1"/>
    <property type="molecule type" value="Genomic_DNA"/>
</dbReference>